<name>D3LWV1_9FIRM</name>
<evidence type="ECO:0000313" key="1">
    <source>
        <dbReference type="EMBL" id="EFD93338.1"/>
    </source>
</evidence>
<dbReference type="Proteomes" id="UP000003242">
    <property type="component" value="Unassembled WGS sequence"/>
</dbReference>
<gene>
    <name evidence="1" type="ORF">HMPREF0889_0761</name>
    <name evidence="2" type="ORF">HMPREF1039_1257</name>
</gene>
<keyword evidence="4" id="KW-1185">Reference proteome</keyword>
<dbReference type="EMBL" id="AFIJ01000035">
    <property type="protein sequence ID" value="EGL39631.1"/>
    <property type="molecule type" value="Genomic_DNA"/>
</dbReference>
<dbReference type="Proteomes" id="UP000004018">
    <property type="component" value="Unassembled WGS sequence"/>
</dbReference>
<reference evidence="2 4" key="3">
    <citation type="submission" date="2011-04" db="EMBL/GenBank/DDBJ databases">
        <authorList>
            <person name="Harkins D.M."/>
            <person name="Madupu R."/>
            <person name="Durkin A.S."/>
            <person name="Torralba M."/>
            <person name="Methe B."/>
            <person name="Sutton G.G."/>
            <person name="Nelson K.E."/>
        </authorList>
    </citation>
    <scope>NUCLEOTIDE SEQUENCE [LARGE SCALE GENOMIC DNA]</scope>
    <source>
        <strain evidence="2 4">UPII 199-6</strain>
    </source>
</reference>
<protein>
    <submittedName>
        <fullName evidence="1">Uncharacterized protein</fullName>
    </submittedName>
</protein>
<dbReference type="RefSeq" id="WP_007391444.1">
    <property type="nucleotide sequence ID" value="NZ_ADGP01000033.1"/>
</dbReference>
<comment type="caution">
    <text evidence="1">The sequence shown here is derived from an EMBL/GenBank/DDBJ whole genome shotgun (WGS) entry which is preliminary data.</text>
</comment>
<evidence type="ECO:0000313" key="4">
    <source>
        <dbReference type="Proteomes" id="UP000004018"/>
    </source>
</evidence>
<organism evidence="1 3">
    <name type="scientific">Megasphaera lornae</name>
    <dbReference type="NCBI Taxonomy" id="1000568"/>
    <lineage>
        <taxon>Bacteria</taxon>
        <taxon>Bacillati</taxon>
        <taxon>Bacillota</taxon>
        <taxon>Negativicutes</taxon>
        <taxon>Veillonellales</taxon>
        <taxon>Veillonellaceae</taxon>
        <taxon>Megasphaera</taxon>
    </lineage>
</organism>
<sequence>MPGSVVDGDNSPAAGMSDRRTVTWLYFGSKEGPGQRQRFMHVKNILL</sequence>
<dbReference type="AlphaFoldDB" id="D3LWV1"/>
<evidence type="ECO:0000313" key="2">
    <source>
        <dbReference type="EMBL" id="EGL39631.1"/>
    </source>
</evidence>
<accession>D3LWV1</accession>
<proteinExistence type="predicted"/>
<reference evidence="3" key="1">
    <citation type="submission" date="2009-12" db="EMBL/GenBank/DDBJ databases">
        <title>Sequence of Clostridiales genomosp. BVAB3 str. UPII9-5.</title>
        <authorList>
            <person name="Madupu R."/>
            <person name="Durkin A.S."/>
            <person name="Torralba M."/>
            <person name="Methe B."/>
            <person name="Sutton G.G."/>
            <person name="Strausberg R.L."/>
            <person name="Nelson K.E."/>
        </authorList>
    </citation>
    <scope>NUCLEOTIDE SEQUENCE [LARGE SCALE GENOMIC DNA]</scope>
    <source>
        <strain evidence="3">28L</strain>
    </source>
</reference>
<dbReference type="EMBL" id="ADGP01000033">
    <property type="protein sequence ID" value="EFD93338.1"/>
    <property type="molecule type" value="Genomic_DNA"/>
</dbReference>
<reference evidence="1" key="2">
    <citation type="submission" date="2009-12" db="EMBL/GenBank/DDBJ databases">
        <authorList>
            <person name="Madupu R."/>
            <person name="Durkin A.S."/>
            <person name="Torralba M."/>
            <person name="Methe B."/>
            <person name="Sutton G.G."/>
            <person name="Strausberg R.L."/>
            <person name="Nelson K.E."/>
        </authorList>
    </citation>
    <scope>NUCLEOTIDE SEQUENCE</scope>
    <source>
        <strain evidence="1">28L</strain>
    </source>
</reference>
<evidence type="ECO:0000313" key="3">
    <source>
        <dbReference type="Proteomes" id="UP000003242"/>
    </source>
</evidence>